<dbReference type="AlphaFoldDB" id="A0ABD3F7G0"/>
<organism evidence="1 2">
    <name type="scientific">Phytophthora oleae</name>
    <dbReference type="NCBI Taxonomy" id="2107226"/>
    <lineage>
        <taxon>Eukaryota</taxon>
        <taxon>Sar</taxon>
        <taxon>Stramenopiles</taxon>
        <taxon>Oomycota</taxon>
        <taxon>Peronosporomycetes</taxon>
        <taxon>Peronosporales</taxon>
        <taxon>Peronosporaceae</taxon>
        <taxon>Phytophthora</taxon>
    </lineage>
</organism>
<keyword evidence="2" id="KW-1185">Reference proteome</keyword>
<proteinExistence type="predicted"/>
<gene>
    <name evidence="1" type="ORF">V7S43_013637</name>
</gene>
<reference evidence="1 2" key="1">
    <citation type="submission" date="2024-09" db="EMBL/GenBank/DDBJ databases">
        <title>Genome sequencing and assembly of Phytophthora oleae, isolate VK10A, causative agent of rot of olive drupes.</title>
        <authorList>
            <person name="Conti Taguali S."/>
            <person name="Riolo M."/>
            <person name="La Spada F."/>
            <person name="Cacciola S.O."/>
            <person name="Dionisio G."/>
        </authorList>
    </citation>
    <scope>NUCLEOTIDE SEQUENCE [LARGE SCALE GENOMIC DNA]</scope>
    <source>
        <strain evidence="1 2">VK10A</strain>
    </source>
</reference>
<dbReference type="EMBL" id="JBIMZQ010000036">
    <property type="protein sequence ID" value="KAL3661434.1"/>
    <property type="molecule type" value="Genomic_DNA"/>
</dbReference>
<dbReference type="Proteomes" id="UP001632037">
    <property type="component" value="Unassembled WGS sequence"/>
</dbReference>
<name>A0ABD3F7G0_9STRA</name>
<sequence>MEDGVHRGQIYPSLSVHQRVHLTWGEKIGIIAKTKVSPGLSYNEIARWTVAEFSFPAAPNKSTIGRLLKAEKELLRWPVEKVTLETSPPSSHVLIDQNVMDFVMLAEADCISLTGTMTIHHGVSVAIKLGLPRTRWSRFGILGSAVYKIATALNGAAPLENRALLALLLLRTTSRK</sequence>
<accession>A0ABD3F7G0</accession>
<evidence type="ECO:0000313" key="2">
    <source>
        <dbReference type="Proteomes" id="UP001632037"/>
    </source>
</evidence>
<evidence type="ECO:0000313" key="1">
    <source>
        <dbReference type="EMBL" id="KAL3661434.1"/>
    </source>
</evidence>
<protein>
    <submittedName>
        <fullName evidence="1">Uncharacterized protein</fullName>
    </submittedName>
</protein>
<comment type="caution">
    <text evidence="1">The sequence shown here is derived from an EMBL/GenBank/DDBJ whole genome shotgun (WGS) entry which is preliminary data.</text>
</comment>